<reference evidence="1" key="1">
    <citation type="journal article" date="2014" name="Front. Microbiol.">
        <title>High frequency of phylogenetically diverse reductive dehalogenase-homologous genes in deep subseafloor sedimentary metagenomes.</title>
        <authorList>
            <person name="Kawai M."/>
            <person name="Futagami T."/>
            <person name="Toyoda A."/>
            <person name="Takaki Y."/>
            <person name="Nishi S."/>
            <person name="Hori S."/>
            <person name="Arai W."/>
            <person name="Tsubouchi T."/>
            <person name="Morono Y."/>
            <person name="Uchiyama I."/>
            <person name="Ito T."/>
            <person name="Fujiyama A."/>
            <person name="Inagaki F."/>
            <person name="Takami H."/>
        </authorList>
    </citation>
    <scope>NUCLEOTIDE SEQUENCE</scope>
    <source>
        <strain evidence="1">Expedition CK06-06</strain>
    </source>
</reference>
<name>X1DLE8_9ZZZZ</name>
<sequence>RIPTVAAIEGNARQYVPAANRGWSERFPTMFQIQHGTLGTAVLNGPGLGF</sequence>
<dbReference type="EMBL" id="BART01021190">
    <property type="protein sequence ID" value="GAG97246.1"/>
    <property type="molecule type" value="Genomic_DNA"/>
</dbReference>
<organism evidence="1">
    <name type="scientific">marine sediment metagenome</name>
    <dbReference type="NCBI Taxonomy" id="412755"/>
    <lineage>
        <taxon>unclassified sequences</taxon>
        <taxon>metagenomes</taxon>
        <taxon>ecological metagenomes</taxon>
    </lineage>
</organism>
<gene>
    <name evidence="1" type="ORF">S01H4_39173</name>
</gene>
<accession>X1DLE8</accession>
<comment type="caution">
    <text evidence="1">The sequence shown here is derived from an EMBL/GenBank/DDBJ whole genome shotgun (WGS) entry which is preliminary data.</text>
</comment>
<protein>
    <submittedName>
        <fullName evidence="1">Uncharacterized protein</fullName>
    </submittedName>
</protein>
<feature type="non-terminal residue" evidence="1">
    <location>
        <position position="1"/>
    </location>
</feature>
<dbReference type="AlphaFoldDB" id="X1DLE8"/>
<proteinExistence type="predicted"/>
<evidence type="ECO:0000313" key="1">
    <source>
        <dbReference type="EMBL" id="GAG97246.1"/>
    </source>
</evidence>